<dbReference type="Pfam" id="PF04945">
    <property type="entry name" value="YHS"/>
    <property type="match status" value="1"/>
</dbReference>
<dbReference type="InterPro" id="IPR007029">
    <property type="entry name" value="YHS_dom"/>
</dbReference>
<dbReference type="InterPro" id="IPR009078">
    <property type="entry name" value="Ferritin-like_SF"/>
</dbReference>
<name>A0A8J3LQS9_9ACTN</name>
<dbReference type="AlphaFoldDB" id="A0A8J3LQS9"/>
<dbReference type="Pfam" id="PF13478">
    <property type="entry name" value="XdhC_C"/>
    <property type="match status" value="1"/>
</dbReference>
<dbReference type="SMART" id="SM00746">
    <property type="entry name" value="TRASH"/>
    <property type="match status" value="1"/>
</dbReference>
<keyword evidence="3" id="KW-1185">Reference proteome</keyword>
<dbReference type="GO" id="GO:0016491">
    <property type="term" value="F:oxidoreductase activity"/>
    <property type="evidence" value="ECO:0007669"/>
    <property type="project" value="InterPro"/>
</dbReference>
<gene>
    <name evidence="2" type="ORF">Pfl04_33420</name>
</gene>
<organism evidence="2 3">
    <name type="scientific">Planosporangium flavigriseum</name>
    <dbReference type="NCBI Taxonomy" id="373681"/>
    <lineage>
        <taxon>Bacteria</taxon>
        <taxon>Bacillati</taxon>
        <taxon>Actinomycetota</taxon>
        <taxon>Actinomycetes</taxon>
        <taxon>Micromonosporales</taxon>
        <taxon>Micromonosporaceae</taxon>
        <taxon>Planosporangium</taxon>
    </lineage>
</organism>
<dbReference type="Gene3D" id="1.10.620.20">
    <property type="entry name" value="Ribonucleotide Reductase, subunit A"/>
    <property type="match status" value="1"/>
</dbReference>
<dbReference type="Proteomes" id="UP000653674">
    <property type="component" value="Unassembled WGS sequence"/>
</dbReference>
<dbReference type="InterPro" id="IPR012348">
    <property type="entry name" value="RNR-like"/>
</dbReference>
<accession>A0A8J3LQS9</accession>
<comment type="caution">
    <text evidence="2">The sequence shown here is derived from an EMBL/GenBank/DDBJ whole genome shotgun (WGS) entry which is preliminary data.</text>
</comment>
<evidence type="ECO:0000313" key="3">
    <source>
        <dbReference type="Proteomes" id="UP000653674"/>
    </source>
</evidence>
<reference evidence="2" key="1">
    <citation type="submission" date="2021-01" db="EMBL/GenBank/DDBJ databases">
        <title>Whole genome shotgun sequence of Planosporangium flavigriseum NBRC 105377.</title>
        <authorList>
            <person name="Komaki H."/>
            <person name="Tamura T."/>
        </authorList>
    </citation>
    <scope>NUCLEOTIDE SEQUENCE</scope>
    <source>
        <strain evidence="2">NBRC 105377</strain>
    </source>
</reference>
<dbReference type="InterPro" id="IPR052698">
    <property type="entry name" value="MoCofactor_Util/Proc"/>
</dbReference>
<dbReference type="PANTHER" id="PTHR30388">
    <property type="entry name" value="ALDEHYDE OXIDOREDUCTASE MOLYBDENUM COFACTOR ASSEMBLY PROTEIN"/>
    <property type="match status" value="1"/>
</dbReference>
<dbReference type="Gene3D" id="3.40.50.720">
    <property type="entry name" value="NAD(P)-binding Rossmann-like Domain"/>
    <property type="match status" value="1"/>
</dbReference>
<protein>
    <submittedName>
        <fullName evidence="2">Carbon monoxide dehydrogenase F protein</fullName>
    </submittedName>
</protein>
<evidence type="ECO:0000259" key="1">
    <source>
        <dbReference type="SMART" id="SM00746"/>
    </source>
</evidence>
<evidence type="ECO:0000313" key="2">
    <source>
        <dbReference type="EMBL" id="GIG74938.1"/>
    </source>
</evidence>
<sequence length="322" mass="33901">MNREPMDPPIDGRDMLDLAGELSRRGEEFALATVVWRQGPSSGHTGSRALITAAGQLHGWIGGACAEPAVVREAQRVIAERKPKLLLLGASDQFGGAVPEGMVAVPISCQSEGALQVYIEPVISTPHLTIVGRSPMVHTLVDLARALGWRADVRDGPDFSATDLDARSIVVVATQGHGDEDAIEQAVSAYPAFVGLVASHKRGEAVLGYLADRGLPRNLLDRVHVPVGLDLGPTSHREIAVAVLAQLVQLRASGGLAPEAAPAAAGTTVATEARDLVCGMTVRADPSSHPYAYDGVTYHFCCVGCRDAFAKDPHAYLSTQEA</sequence>
<dbReference type="InterPro" id="IPR011017">
    <property type="entry name" value="TRASH_dom"/>
</dbReference>
<dbReference type="EMBL" id="BONU01000024">
    <property type="protein sequence ID" value="GIG74938.1"/>
    <property type="molecule type" value="Genomic_DNA"/>
</dbReference>
<proteinExistence type="predicted"/>
<feature type="domain" description="TRASH" evidence="1">
    <location>
        <begin position="275"/>
        <end position="313"/>
    </location>
</feature>
<dbReference type="InterPro" id="IPR027051">
    <property type="entry name" value="XdhC_Rossmann_dom"/>
</dbReference>
<dbReference type="SUPFAM" id="SSF47240">
    <property type="entry name" value="Ferritin-like"/>
    <property type="match status" value="1"/>
</dbReference>
<dbReference type="PANTHER" id="PTHR30388:SF6">
    <property type="entry name" value="XANTHINE DEHYDROGENASE SUBUNIT A-RELATED"/>
    <property type="match status" value="1"/>
</dbReference>
<dbReference type="Pfam" id="PF02625">
    <property type="entry name" value="XdhC_CoxI"/>
    <property type="match status" value="1"/>
</dbReference>
<dbReference type="InterPro" id="IPR003777">
    <property type="entry name" value="XdhC_CoxI"/>
</dbReference>